<proteinExistence type="predicted"/>
<sequence length="89" mass="10281">MKLVHHISSIYKLYIDFFNDIILSVVYVDRWIILPQHQGNIIQQTEVLMKSIVNSKTNTSLKVYVSLSHAHTYKHSHAYTVIGLVAIML</sequence>
<reference evidence="1" key="1">
    <citation type="submission" date="2015-07" db="EMBL/GenBank/DDBJ databases">
        <title>MeaNS - Measles Nucleotide Surveillance Program.</title>
        <authorList>
            <person name="Tran T."/>
            <person name="Druce J."/>
        </authorList>
    </citation>
    <scope>NUCLEOTIDE SEQUENCE</scope>
    <source>
        <strain evidence="1">UCB-OBI-ISO-001</strain>
        <tissue evidence="1">Gonad</tissue>
    </source>
</reference>
<accession>A0A0L8HIA5</accession>
<dbReference type="AlphaFoldDB" id="A0A0L8HIA5"/>
<evidence type="ECO:0000313" key="1">
    <source>
        <dbReference type="EMBL" id="KOF88510.1"/>
    </source>
</evidence>
<dbReference type="EMBL" id="KQ418175">
    <property type="protein sequence ID" value="KOF88510.1"/>
    <property type="molecule type" value="Genomic_DNA"/>
</dbReference>
<gene>
    <name evidence="1" type="ORF">OCBIM_22014749mg</name>
</gene>
<organism evidence="1">
    <name type="scientific">Octopus bimaculoides</name>
    <name type="common">California two-spotted octopus</name>
    <dbReference type="NCBI Taxonomy" id="37653"/>
    <lineage>
        <taxon>Eukaryota</taxon>
        <taxon>Metazoa</taxon>
        <taxon>Spiralia</taxon>
        <taxon>Lophotrochozoa</taxon>
        <taxon>Mollusca</taxon>
        <taxon>Cephalopoda</taxon>
        <taxon>Coleoidea</taxon>
        <taxon>Octopodiformes</taxon>
        <taxon>Octopoda</taxon>
        <taxon>Incirrata</taxon>
        <taxon>Octopodidae</taxon>
        <taxon>Octopus</taxon>
    </lineage>
</organism>
<protein>
    <submittedName>
        <fullName evidence="1">Uncharacterized protein</fullName>
    </submittedName>
</protein>
<name>A0A0L8HIA5_OCTBM</name>